<dbReference type="SUPFAM" id="SSF46894">
    <property type="entry name" value="C-terminal effector domain of the bipartite response regulators"/>
    <property type="match status" value="1"/>
</dbReference>
<dbReference type="Pfam" id="PF13191">
    <property type="entry name" value="AAA_16"/>
    <property type="match status" value="1"/>
</dbReference>
<evidence type="ECO:0000256" key="6">
    <source>
        <dbReference type="PROSITE-ProRule" id="PRU01091"/>
    </source>
</evidence>
<dbReference type="InterPro" id="IPR051677">
    <property type="entry name" value="AfsR-DnrI-RedD_regulator"/>
</dbReference>
<dbReference type="InterPro" id="IPR001867">
    <property type="entry name" value="OmpR/PhoB-type_DNA-bd"/>
</dbReference>
<dbReference type="InterPro" id="IPR027417">
    <property type="entry name" value="P-loop_NTPase"/>
</dbReference>
<dbReference type="CDD" id="cd15831">
    <property type="entry name" value="BTAD"/>
    <property type="match status" value="1"/>
</dbReference>
<dbReference type="InterPro" id="IPR016032">
    <property type="entry name" value="Sig_transdc_resp-reg_C-effctor"/>
</dbReference>
<keyword evidence="2" id="KW-0805">Transcription regulation</keyword>
<feature type="repeat" description="TPR" evidence="5">
    <location>
        <begin position="736"/>
        <end position="769"/>
    </location>
</feature>
<dbReference type="PANTHER" id="PTHR35807">
    <property type="entry name" value="TRANSCRIPTIONAL REGULATOR REDD-RELATED"/>
    <property type="match status" value="1"/>
</dbReference>
<dbReference type="Pfam" id="PF13374">
    <property type="entry name" value="TPR_10"/>
    <property type="match status" value="1"/>
</dbReference>
<dbReference type="Pfam" id="PF13424">
    <property type="entry name" value="TPR_12"/>
    <property type="match status" value="2"/>
</dbReference>
<proteinExistence type="inferred from homology"/>
<feature type="repeat" description="TPR" evidence="5">
    <location>
        <begin position="856"/>
        <end position="889"/>
    </location>
</feature>
<dbReference type="InterPro" id="IPR041664">
    <property type="entry name" value="AAA_16"/>
</dbReference>
<evidence type="ECO:0000313" key="8">
    <source>
        <dbReference type="EMBL" id="MBP2326681.1"/>
    </source>
</evidence>
<evidence type="ECO:0000256" key="2">
    <source>
        <dbReference type="ARBA" id="ARBA00023015"/>
    </source>
</evidence>
<dbReference type="SUPFAM" id="SSF52540">
    <property type="entry name" value="P-loop containing nucleoside triphosphate hydrolases"/>
    <property type="match status" value="1"/>
</dbReference>
<sequence length="972" mass="104834">MRGEIRLLGPVEVIGPLGPAALQGARQRAVVGALALHPGQVVSQDRLVDVLWDDDPPRTAVKSLHSHVARVRQVLGECGLPGVLLTREPGYVLTIDADMVDAHRFEQTVVTAKQDLSGNTVADRLRAALALWRGDALADTGFAGWGVAEINRLHELRLAAWECLWDAELRRGNHSEAVTDLERLLVKYPTRERLVALYMRALYRCGRHVDALDAYQRLRDRLDDELGVDPGPELNGLYTDILRRSPALGSPQVATNTAAPAQLPARVGYFVGRDAQLEALDEVLADAGDRPVIVISGAAGMGKTALAVQWAHQAASRFPDGQLFLDLRGHDPDTAISTTDALTHLLLGLGVPDDRIPAGLVDKASLYRSLLHDRRILVVLDNCGVTDDILPLVPGSATGLLLITSRNTLAPLVVRHAVQVIGLDALAHNEAVRLLGRVLGAARVEREPVPAAHLVRLCGGMPLALRIATAKLLMRPDRPIRDLVDELASADRLDSLAVPGDSLSVRTVFASAYRSLSEPTARAFRMLGVHPGASFCVHLVAAACGVPAAGAKPRVAELAASHLVNEVGGARYRLHDLIKVFAHQCALVDESGAERAAAGVRIVDWYLALAGVELSSVEVPRFADQNAAFDFLDTERHNMVAVVQFANDNGLHAAAWQLTSALTAFFNARGHWTERIEMCKVGVAAAAELDDPAAEGEALRSLGTAYRLAHRMIEALACYPRALELMRAAGDKSGEAAVYNNIGGAHVQLRRFDEAVNAYQQAIDLQTAAGNTRGMALAQRNLGYTYVCVRRPELSFDLLQPALAHARSLGDTWLEAGTLDSLGEAFRLQGELGPALEHFREALAIARRTGDRRFESESFNNIGITLLDQGDPDAALENLNQALAASQELADLHLESLTRGNIGRARLAVGDLAGAREQLRHALAIRERVPDDYAEALLHSDLADLEDRSGQPDTAARHRLLSARLDNSTTAS</sequence>
<dbReference type="SUPFAM" id="SSF48452">
    <property type="entry name" value="TPR-like"/>
    <property type="match status" value="3"/>
</dbReference>
<gene>
    <name evidence="8" type="ORF">JOF56_007066</name>
</gene>
<comment type="caution">
    <text evidence="8">The sequence shown here is derived from an EMBL/GenBank/DDBJ whole genome shotgun (WGS) entry which is preliminary data.</text>
</comment>
<evidence type="ECO:0000256" key="3">
    <source>
        <dbReference type="ARBA" id="ARBA00023125"/>
    </source>
</evidence>
<dbReference type="GO" id="GO:0003677">
    <property type="term" value="F:DNA binding"/>
    <property type="evidence" value="ECO:0007669"/>
    <property type="project" value="UniProtKB-KW"/>
</dbReference>
<dbReference type="InterPro" id="IPR005158">
    <property type="entry name" value="BTAD"/>
</dbReference>
<evidence type="ECO:0000256" key="4">
    <source>
        <dbReference type="ARBA" id="ARBA00023163"/>
    </source>
</evidence>
<dbReference type="PROSITE" id="PS51755">
    <property type="entry name" value="OMPR_PHOB"/>
    <property type="match status" value="1"/>
</dbReference>
<keyword evidence="5" id="KW-0802">TPR repeat</keyword>
<keyword evidence="3 6" id="KW-0238">DNA-binding</keyword>
<dbReference type="InterPro" id="IPR019734">
    <property type="entry name" value="TPR_rpt"/>
</dbReference>
<dbReference type="PROSITE" id="PS50293">
    <property type="entry name" value="TPR_REGION"/>
    <property type="match status" value="1"/>
</dbReference>
<organism evidence="8 9">
    <name type="scientific">Kibdelosporangium banguiense</name>
    <dbReference type="NCBI Taxonomy" id="1365924"/>
    <lineage>
        <taxon>Bacteria</taxon>
        <taxon>Bacillati</taxon>
        <taxon>Actinomycetota</taxon>
        <taxon>Actinomycetes</taxon>
        <taxon>Pseudonocardiales</taxon>
        <taxon>Pseudonocardiaceae</taxon>
        <taxon>Kibdelosporangium</taxon>
    </lineage>
</organism>
<dbReference type="SMART" id="SM00028">
    <property type="entry name" value="TPR"/>
    <property type="match status" value="7"/>
</dbReference>
<dbReference type="Proteomes" id="UP001519332">
    <property type="component" value="Unassembled WGS sequence"/>
</dbReference>
<dbReference type="SMART" id="SM01043">
    <property type="entry name" value="BTAD"/>
    <property type="match status" value="1"/>
</dbReference>
<feature type="domain" description="OmpR/PhoB-type" evidence="7">
    <location>
        <begin position="1"/>
        <end position="95"/>
    </location>
</feature>
<dbReference type="InterPro" id="IPR011990">
    <property type="entry name" value="TPR-like_helical_dom_sf"/>
</dbReference>
<evidence type="ECO:0000313" key="9">
    <source>
        <dbReference type="Proteomes" id="UP001519332"/>
    </source>
</evidence>
<dbReference type="SMART" id="SM00862">
    <property type="entry name" value="Trans_reg_C"/>
    <property type="match status" value="1"/>
</dbReference>
<name>A0ABS4TS21_9PSEU</name>
<reference evidence="8 9" key="1">
    <citation type="submission" date="2021-03" db="EMBL/GenBank/DDBJ databases">
        <title>Sequencing the genomes of 1000 actinobacteria strains.</title>
        <authorList>
            <person name="Klenk H.-P."/>
        </authorList>
    </citation>
    <scope>NUCLEOTIDE SEQUENCE [LARGE SCALE GENOMIC DNA]</scope>
    <source>
        <strain evidence="8 9">DSM 46670</strain>
    </source>
</reference>
<dbReference type="Pfam" id="PF00486">
    <property type="entry name" value="Trans_reg_C"/>
    <property type="match status" value="1"/>
</dbReference>
<keyword evidence="9" id="KW-1185">Reference proteome</keyword>
<dbReference type="PANTHER" id="PTHR35807:SF1">
    <property type="entry name" value="TRANSCRIPTIONAL REGULATOR REDD"/>
    <property type="match status" value="1"/>
</dbReference>
<dbReference type="Pfam" id="PF03704">
    <property type="entry name" value="BTAD"/>
    <property type="match status" value="1"/>
</dbReference>
<feature type="DNA-binding region" description="OmpR/PhoB-type" evidence="6">
    <location>
        <begin position="1"/>
        <end position="95"/>
    </location>
</feature>
<comment type="similarity">
    <text evidence="1">Belongs to the AfsR/DnrI/RedD regulatory family.</text>
</comment>
<keyword evidence="4" id="KW-0804">Transcription</keyword>
<dbReference type="Gene3D" id="1.10.10.10">
    <property type="entry name" value="Winged helix-like DNA-binding domain superfamily/Winged helix DNA-binding domain"/>
    <property type="match status" value="1"/>
</dbReference>
<dbReference type="Gene3D" id="1.25.40.10">
    <property type="entry name" value="Tetratricopeptide repeat domain"/>
    <property type="match status" value="3"/>
</dbReference>
<dbReference type="InterPro" id="IPR036388">
    <property type="entry name" value="WH-like_DNA-bd_sf"/>
</dbReference>
<protein>
    <submittedName>
        <fullName evidence="8">DNA-binding SARP family transcriptional activator/Tfp pilus assembly protein PilF</fullName>
    </submittedName>
</protein>
<accession>A0ABS4TS21</accession>
<feature type="repeat" description="TPR" evidence="5">
    <location>
        <begin position="816"/>
        <end position="849"/>
    </location>
</feature>
<evidence type="ECO:0000256" key="5">
    <source>
        <dbReference type="PROSITE-ProRule" id="PRU00339"/>
    </source>
</evidence>
<dbReference type="PROSITE" id="PS50005">
    <property type="entry name" value="TPR"/>
    <property type="match status" value="3"/>
</dbReference>
<evidence type="ECO:0000259" key="7">
    <source>
        <dbReference type="PROSITE" id="PS51755"/>
    </source>
</evidence>
<dbReference type="PRINTS" id="PR00364">
    <property type="entry name" value="DISEASERSIST"/>
</dbReference>
<evidence type="ECO:0000256" key="1">
    <source>
        <dbReference type="ARBA" id="ARBA00005820"/>
    </source>
</evidence>
<dbReference type="EMBL" id="JAGINW010000001">
    <property type="protein sequence ID" value="MBP2326681.1"/>
    <property type="molecule type" value="Genomic_DNA"/>
</dbReference>
<dbReference type="RefSeq" id="WP_209643723.1">
    <property type="nucleotide sequence ID" value="NZ_JAGINW010000001.1"/>
</dbReference>